<dbReference type="AlphaFoldDB" id="A0A5J5CU91"/>
<dbReference type="EMBL" id="VOFY01000016">
    <property type="protein sequence ID" value="KAA8584256.1"/>
    <property type="molecule type" value="Genomic_DNA"/>
</dbReference>
<evidence type="ECO:0000313" key="2">
    <source>
        <dbReference type="Proteomes" id="UP000327493"/>
    </source>
</evidence>
<name>A0A5J5CU91_9PERO</name>
<gene>
    <name evidence="1" type="ORF">FQN60_008041</name>
</gene>
<keyword evidence="2" id="KW-1185">Reference proteome</keyword>
<sequence length="104" mass="11403">MGLRESSVHIKTFIGTFHDLNPVTVSMSHLTRSPALTTELPQGEEDSDGYAHQPLPWGLIQQAGTKDCNGLLPPAAIFGHSLARLHETHLLQLSIKVFPYFASL</sequence>
<evidence type="ECO:0000313" key="1">
    <source>
        <dbReference type="EMBL" id="KAA8584256.1"/>
    </source>
</evidence>
<comment type="caution">
    <text evidence="1">The sequence shown here is derived from an EMBL/GenBank/DDBJ whole genome shotgun (WGS) entry which is preliminary data.</text>
</comment>
<accession>A0A5J5CU91</accession>
<reference evidence="1 2" key="1">
    <citation type="submission" date="2019-08" db="EMBL/GenBank/DDBJ databases">
        <title>A chromosome-level genome assembly, high-density linkage maps, and genome scans reveal the genomic architecture of hybrid incompatibilities underlying speciation via character displacement in darters (Percidae: Etheostominae).</title>
        <authorList>
            <person name="Moran R.L."/>
            <person name="Catchen J.M."/>
            <person name="Fuller R.C."/>
        </authorList>
    </citation>
    <scope>NUCLEOTIDE SEQUENCE [LARGE SCALE GENOMIC DNA]</scope>
    <source>
        <strain evidence="1">EspeVRDwgs_2016</strain>
        <tissue evidence="1">Muscle</tissue>
    </source>
</reference>
<proteinExistence type="predicted"/>
<organism evidence="1 2">
    <name type="scientific">Etheostoma spectabile</name>
    <name type="common">orangethroat darter</name>
    <dbReference type="NCBI Taxonomy" id="54343"/>
    <lineage>
        <taxon>Eukaryota</taxon>
        <taxon>Metazoa</taxon>
        <taxon>Chordata</taxon>
        <taxon>Craniata</taxon>
        <taxon>Vertebrata</taxon>
        <taxon>Euteleostomi</taxon>
        <taxon>Actinopterygii</taxon>
        <taxon>Neopterygii</taxon>
        <taxon>Teleostei</taxon>
        <taxon>Neoteleostei</taxon>
        <taxon>Acanthomorphata</taxon>
        <taxon>Eupercaria</taxon>
        <taxon>Perciformes</taxon>
        <taxon>Percoidei</taxon>
        <taxon>Percidae</taxon>
        <taxon>Etheostomatinae</taxon>
        <taxon>Etheostoma</taxon>
    </lineage>
</organism>
<dbReference type="Proteomes" id="UP000327493">
    <property type="component" value="Chromosome 16"/>
</dbReference>
<protein>
    <submittedName>
        <fullName evidence="1">Uncharacterized protein</fullName>
    </submittedName>
</protein>